<dbReference type="Gene3D" id="2.60.450.10">
    <property type="entry name" value="Lipopolysaccharide (LPS) transport protein A like domain"/>
    <property type="match status" value="1"/>
</dbReference>
<accession>A0ABY7T9E7</accession>
<dbReference type="Proteomes" id="UP001216139">
    <property type="component" value="Chromosome"/>
</dbReference>
<dbReference type="RefSeq" id="WP_273630018.1">
    <property type="nucleotide sequence ID" value="NZ_CP117167.1"/>
</dbReference>
<proteinExistence type="predicted"/>
<dbReference type="Pfam" id="PF13100">
    <property type="entry name" value="OstA_2"/>
    <property type="match status" value="1"/>
</dbReference>
<keyword evidence="4" id="KW-1185">Reference proteome</keyword>
<dbReference type="InterPro" id="IPR005653">
    <property type="entry name" value="OstA-like_N"/>
</dbReference>
<evidence type="ECO:0000259" key="2">
    <source>
        <dbReference type="Pfam" id="PF13100"/>
    </source>
</evidence>
<feature type="domain" description="Organic solvent tolerance-like N-terminal" evidence="2">
    <location>
        <begin position="31"/>
        <end position="184"/>
    </location>
</feature>
<evidence type="ECO:0000313" key="4">
    <source>
        <dbReference type="Proteomes" id="UP001216139"/>
    </source>
</evidence>
<evidence type="ECO:0000313" key="3">
    <source>
        <dbReference type="EMBL" id="WCT11827.1"/>
    </source>
</evidence>
<evidence type="ECO:0000256" key="1">
    <source>
        <dbReference type="SAM" id="MobiDB-lite"/>
    </source>
</evidence>
<gene>
    <name evidence="3" type="ORF">PQO05_24145</name>
</gene>
<protein>
    <submittedName>
        <fullName evidence="3">OstA-like protein</fullName>
    </submittedName>
</protein>
<feature type="compositionally biased region" description="Basic residues" evidence="1">
    <location>
        <begin position="526"/>
        <end position="535"/>
    </location>
</feature>
<reference evidence="3 4" key="1">
    <citation type="submission" date="2023-02" db="EMBL/GenBank/DDBJ databases">
        <title>Genome sequence of Mucilaginibacter jinjuensis strain KACC 16571.</title>
        <authorList>
            <person name="Kim S."/>
            <person name="Heo J."/>
            <person name="Kwon S.-W."/>
        </authorList>
    </citation>
    <scope>NUCLEOTIDE SEQUENCE [LARGE SCALE GENOMIC DNA]</scope>
    <source>
        <strain evidence="3 4">KACC 16571</strain>
    </source>
</reference>
<name>A0ABY7T9E7_9SPHI</name>
<sequence length="879" mass="97450">MIRYVLICLLLFVGLDGICQPKPQPKKASVVNLISSERSQGIKRNGADVIKVYHGVFKQDYSILRSDSAYFYPAINSFDAFGHVNINQGDTLNIYSDKLNYNGNTHVALLTDNVKMVDKDATLTTNYLTYNTATRIGTYTGGGKLVNKENTLTSINGYYFAYSRDSYFRYNAVLTTVDAIIKTDTLRYNTGSRIAYFYGPTHIYGKKNKDTLYTENGTYNTVTEQAAFGKNNLYTQNTKSLKGDSLFYDRLKGYGRAVKNVVFNDNEQKITLHGQLGTYYQNPERTVVTQNPWVTIVTEEKDTTKTDSAASKPAAKVKGDKDKPTLKLAANTKPVADVTQVKSTDTKNAVPPGTPLKGDIPKTVADTSSIKPPTKKDTTIKVSTVTSPVKDTASIKANNKPKVEPAKPVTGKDSVVATKKDNKKNKDTKTAEVKPATKDTIAARTKRDTIYMVADTLETRVMTFKALKEMQEAHRLASIIDTSAAGLAKRAARNKKPSKFLEITPPKLMPDTSYRHSDFFGPPRKTPVRVVKKTPPKSGGKEPSPNDKKAAVKATVDSVNLAVKPLVLSDTSRIRILFGHHNAKIYKSDLQAKADSIFYSSSDSTIRCYVNPIIWAEGSQMSGDTLYLQMKNKKLDNMDIFYNSFIVNVEDNDTTHFNQVAGKKMRGFFTNDKLSRMFVDGNAERIYFSRDSLKKVDGMYRSLSSRIRANFKDNKISNVLDIVKTEHRYGPPAKFTEDEKILKGFIWKPKERPLSKEQIIPELDKTGKYKHPTAKPPAKGKTTGPPPVKGLPGSLAGKDSLLNKLMTQPGAKGVKDSLNNLMKQPGSKAIKDTLINKAIKQSGKVNLKDTTLLLKQPAIKSAKDSVLKKIPAKVDTVKH</sequence>
<dbReference type="EMBL" id="CP117167">
    <property type="protein sequence ID" value="WCT11827.1"/>
    <property type="molecule type" value="Genomic_DNA"/>
</dbReference>
<feature type="region of interest" description="Disordered" evidence="1">
    <location>
        <begin position="302"/>
        <end position="324"/>
    </location>
</feature>
<feature type="region of interest" description="Disordered" evidence="1">
    <location>
        <begin position="340"/>
        <end position="376"/>
    </location>
</feature>
<feature type="region of interest" description="Disordered" evidence="1">
    <location>
        <begin position="512"/>
        <end position="549"/>
    </location>
</feature>
<feature type="region of interest" description="Disordered" evidence="1">
    <location>
        <begin position="767"/>
        <end position="789"/>
    </location>
</feature>
<organism evidence="3 4">
    <name type="scientific">Mucilaginibacter jinjuensis</name>
    <dbReference type="NCBI Taxonomy" id="1176721"/>
    <lineage>
        <taxon>Bacteria</taxon>
        <taxon>Pseudomonadati</taxon>
        <taxon>Bacteroidota</taxon>
        <taxon>Sphingobacteriia</taxon>
        <taxon>Sphingobacteriales</taxon>
        <taxon>Sphingobacteriaceae</taxon>
        <taxon>Mucilaginibacter</taxon>
    </lineage>
</organism>